<evidence type="ECO:0000313" key="2">
    <source>
        <dbReference type="Proteomes" id="UP000800041"/>
    </source>
</evidence>
<sequence>MSSSSHAPPHETSQKCRNLFLCKQPAEPSVTTNPRLSISLHHPEVNTTGHGAKATYDHQHPQPPFSSPLITPSFCCFKKRIHVIHHLSPSFRSSTKQYASTQCYRPSQIRNIATTRKGETKESTREICEDRDILKHRCTRQPFCYISCDITSPTT</sequence>
<dbReference type="Proteomes" id="UP000800041">
    <property type="component" value="Unassembled WGS sequence"/>
</dbReference>
<dbReference type="EMBL" id="ML977160">
    <property type="protein sequence ID" value="KAF1985817.1"/>
    <property type="molecule type" value="Genomic_DNA"/>
</dbReference>
<protein>
    <submittedName>
        <fullName evidence="1">Uncharacterized protein</fullName>
    </submittedName>
</protein>
<accession>A0A6G1GYE9</accession>
<evidence type="ECO:0000313" key="1">
    <source>
        <dbReference type="EMBL" id="KAF1985817.1"/>
    </source>
</evidence>
<proteinExistence type="predicted"/>
<keyword evidence="2" id="KW-1185">Reference proteome</keyword>
<reference evidence="1" key="1">
    <citation type="journal article" date="2020" name="Stud. Mycol.">
        <title>101 Dothideomycetes genomes: a test case for predicting lifestyles and emergence of pathogens.</title>
        <authorList>
            <person name="Haridas S."/>
            <person name="Albert R."/>
            <person name="Binder M."/>
            <person name="Bloem J."/>
            <person name="Labutti K."/>
            <person name="Salamov A."/>
            <person name="Andreopoulos B."/>
            <person name="Baker S."/>
            <person name="Barry K."/>
            <person name="Bills G."/>
            <person name="Bluhm B."/>
            <person name="Cannon C."/>
            <person name="Castanera R."/>
            <person name="Culley D."/>
            <person name="Daum C."/>
            <person name="Ezra D."/>
            <person name="Gonzalez J."/>
            <person name="Henrissat B."/>
            <person name="Kuo A."/>
            <person name="Liang C."/>
            <person name="Lipzen A."/>
            <person name="Lutzoni F."/>
            <person name="Magnuson J."/>
            <person name="Mondo S."/>
            <person name="Nolan M."/>
            <person name="Ohm R."/>
            <person name="Pangilinan J."/>
            <person name="Park H.-J."/>
            <person name="Ramirez L."/>
            <person name="Alfaro M."/>
            <person name="Sun H."/>
            <person name="Tritt A."/>
            <person name="Yoshinaga Y."/>
            <person name="Zwiers L.-H."/>
            <person name="Turgeon B."/>
            <person name="Goodwin S."/>
            <person name="Spatafora J."/>
            <person name="Crous P."/>
            <person name="Grigoriev I."/>
        </authorList>
    </citation>
    <scope>NUCLEOTIDE SEQUENCE</scope>
    <source>
        <strain evidence="1">CBS 113979</strain>
    </source>
</reference>
<gene>
    <name evidence="1" type="ORF">K402DRAFT_101286</name>
</gene>
<dbReference type="AlphaFoldDB" id="A0A6G1GYE9"/>
<organism evidence="1 2">
    <name type="scientific">Aulographum hederae CBS 113979</name>
    <dbReference type="NCBI Taxonomy" id="1176131"/>
    <lineage>
        <taxon>Eukaryota</taxon>
        <taxon>Fungi</taxon>
        <taxon>Dikarya</taxon>
        <taxon>Ascomycota</taxon>
        <taxon>Pezizomycotina</taxon>
        <taxon>Dothideomycetes</taxon>
        <taxon>Pleosporomycetidae</taxon>
        <taxon>Aulographales</taxon>
        <taxon>Aulographaceae</taxon>
    </lineage>
</organism>
<name>A0A6G1GYE9_9PEZI</name>